<gene>
    <name evidence="8" type="primary">hpaC</name>
    <name evidence="7" type="ORF">ERS007679_01783</name>
    <name evidence="5" type="ORF">ERS007681_03915</name>
    <name evidence="6" type="ORF">ERS007688_00653</name>
    <name evidence="8" type="ORF">ERS007720_00949</name>
    <name evidence="9" type="ORF">ERS007741_01688</name>
</gene>
<dbReference type="PANTHER" id="PTHR30466:SF15">
    <property type="entry name" value="POSSIBLE OXIDOREDUCTASE"/>
    <property type="match status" value="1"/>
</dbReference>
<sequence>MPRSSPIWGRDGGLTGRRDGGSGDSPTERSERVSEDVARIHDGDVIDESFDELMGMLDHPVFVVTTQADGHPAGCLVSFATQTSVQPPSFMVGLPRSTGTSEVASRSEHLAVHVLSQRQHVLAELFGSQTEEEVNKFARCSWRAGPCGMPILDDAAAWFIGRTASRSDVGDYVAYLLEPVSVWAPECSEDLLYLSDLDFDVDDIDPGKEASPRFYERERGDETRRYGVVRFTLDVP</sequence>
<comment type="similarity">
    <text evidence="1">Belongs to the non-flavoprotein flavin reductase family.</text>
</comment>
<organism evidence="8 10">
    <name type="scientific">Mycobacterium tuberculosis</name>
    <dbReference type="NCBI Taxonomy" id="1773"/>
    <lineage>
        <taxon>Bacteria</taxon>
        <taxon>Bacillati</taxon>
        <taxon>Actinomycetota</taxon>
        <taxon>Actinomycetes</taxon>
        <taxon>Mycobacteriales</taxon>
        <taxon>Mycobacteriaceae</taxon>
        <taxon>Mycobacterium</taxon>
        <taxon>Mycobacterium tuberculosis complex</taxon>
    </lineage>
</organism>
<dbReference type="InterPro" id="IPR012349">
    <property type="entry name" value="Split_barrel_FMN-bd"/>
</dbReference>
<evidence type="ECO:0000256" key="3">
    <source>
        <dbReference type="SAM" id="MobiDB-lite"/>
    </source>
</evidence>
<dbReference type="SMART" id="SM00903">
    <property type="entry name" value="Flavin_Reduct"/>
    <property type="match status" value="1"/>
</dbReference>
<evidence type="ECO:0000313" key="13">
    <source>
        <dbReference type="Proteomes" id="UP000048289"/>
    </source>
</evidence>
<keyword evidence="2 8" id="KW-0560">Oxidoreductase</keyword>
<dbReference type="FunFam" id="2.30.110.10:FF:000044">
    <property type="entry name" value="POSSIBLE OXIDOREDUCTASE"/>
    <property type="match status" value="1"/>
</dbReference>
<feature type="domain" description="Flavin reductase like" evidence="4">
    <location>
        <begin position="54"/>
        <end position="200"/>
    </location>
</feature>
<proteinExistence type="inferred from homology"/>
<evidence type="ECO:0000313" key="8">
    <source>
        <dbReference type="EMBL" id="COV80130.1"/>
    </source>
</evidence>
<evidence type="ECO:0000313" key="7">
    <source>
        <dbReference type="EMBL" id="COV40729.1"/>
    </source>
</evidence>
<name>A0A655IF77_MYCTX</name>
<dbReference type="Pfam" id="PF01613">
    <property type="entry name" value="Flavin_Reduct"/>
    <property type="match status" value="1"/>
</dbReference>
<evidence type="ECO:0000313" key="12">
    <source>
        <dbReference type="Proteomes" id="UP000046947"/>
    </source>
</evidence>
<evidence type="ECO:0000313" key="5">
    <source>
        <dbReference type="EMBL" id="CFE45800.1"/>
    </source>
</evidence>
<dbReference type="AlphaFoldDB" id="A0A655IF77"/>
<dbReference type="Proteomes" id="UP000046947">
    <property type="component" value="Unassembled WGS sequence"/>
</dbReference>
<dbReference type="EMBL" id="CFOE01000783">
    <property type="protein sequence ID" value="CFE45800.1"/>
    <property type="molecule type" value="Genomic_DNA"/>
</dbReference>
<dbReference type="GO" id="GO:0036382">
    <property type="term" value="F:flavin reductase (NADH) activity"/>
    <property type="evidence" value="ECO:0007669"/>
    <property type="project" value="UniProtKB-EC"/>
</dbReference>
<dbReference type="EMBL" id="CSAD01000208">
    <property type="protein sequence ID" value="COV40729.1"/>
    <property type="molecule type" value="Genomic_DNA"/>
</dbReference>
<dbReference type="EC" id="1.5.1.36" evidence="8"/>
<dbReference type="Proteomes" id="UP000048289">
    <property type="component" value="Unassembled WGS sequence"/>
</dbReference>
<dbReference type="EMBL" id="CSAJ01000082">
    <property type="protein sequence ID" value="COV80130.1"/>
    <property type="molecule type" value="Genomic_DNA"/>
</dbReference>
<dbReference type="InterPro" id="IPR002563">
    <property type="entry name" value="Flavin_Rdtase-like_dom"/>
</dbReference>
<evidence type="ECO:0000259" key="4">
    <source>
        <dbReference type="SMART" id="SM00903"/>
    </source>
</evidence>
<dbReference type="GO" id="GO:0042602">
    <property type="term" value="F:riboflavin reductase (NADPH) activity"/>
    <property type="evidence" value="ECO:0007669"/>
    <property type="project" value="TreeGrafter"/>
</dbReference>
<protein>
    <submittedName>
        <fullName evidence="8">Oxidoreductase</fullName>
        <ecNumber evidence="8">1.5.1.36</ecNumber>
    </submittedName>
</protein>
<feature type="region of interest" description="Disordered" evidence="3">
    <location>
        <begin position="1"/>
        <end position="34"/>
    </location>
</feature>
<feature type="compositionally biased region" description="Basic and acidic residues" evidence="3">
    <location>
        <begin position="16"/>
        <end position="34"/>
    </location>
</feature>
<dbReference type="EMBL" id="CHKL01000155">
    <property type="protein sequence ID" value="COW16507.1"/>
    <property type="molecule type" value="Genomic_DNA"/>
</dbReference>
<evidence type="ECO:0000313" key="11">
    <source>
        <dbReference type="Proteomes" id="UP000045842"/>
    </source>
</evidence>
<dbReference type="SUPFAM" id="SSF50475">
    <property type="entry name" value="FMN-binding split barrel"/>
    <property type="match status" value="1"/>
</dbReference>
<evidence type="ECO:0000313" key="6">
    <source>
        <dbReference type="EMBL" id="CFE47155.1"/>
    </source>
</evidence>
<dbReference type="Proteomes" id="UP000048600">
    <property type="component" value="Unassembled WGS sequence"/>
</dbReference>
<reference evidence="10 11" key="1">
    <citation type="submission" date="2015-03" db="EMBL/GenBank/DDBJ databases">
        <authorList>
            <consortium name="Pathogen Informatics"/>
        </authorList>
    </citation>
    <scope>NUCLEOTIDE SEQUENCE [LARGE SCALE GENOMIC DNA]</scope>
    <source>
        <strain evidence="7 11">G09801536</strain>
        <strain evidence="5 13">G09901357</strain>
        <strain evidence="6 12">H09601792</strain>
        <strain evidence="8 10">M09401471</strain>
        <strain evidence="9 14">P00601463</strain>
    </source>
</reference>
<dbReference type="Proteomes" id="UP000044938">
    <property type="component" value="Unassembled WGS sequence"/>
</dbReference>
<dbReference type="PANTHER" id="PTHR30466">
    <property type="entry name" value="FLAVIN REDUCTASE"/>
    <property type="match status" value="1"/>
</dbReference>
<accession>A0A655IF77</accession>
<dbReference type="InterPro" id="IPR050268">
    <property type="entry name" value="NADH-dep_flavin_reductase"/>
</dbReference>
<dbReference type="Gene3D" id="2.30.110.10">
    <property type="entry name" value="Electron Transport, Fmn-binding Protein, Chain A"/>
    <property type="match status" value="1"/>
</dbReference>
<evidence type="ECO:0000256" key="1">
    <source>
        <dbReference type="ARBA" id="ARBA00008898"/>
    </source>
</evidence>
<dbReference type="Proteomes" id="UP000045842">
    <property type="component" value="Unassembled WGS sequence"/>
</dbReference>
<evidence type="ECO:0000313" key="9">
    <source>
        <dbReference type="EMBL" id="COW16507.1"/>
    </source>
</evidence>
<evidence type="ECO:0000256" key="2">
    <source>
        <dbReference type="ARBA" id="ARBA00023002"/>
    </source>
</evidence>
<evidence type="ECO:0000313" key="10">
    <source>
        <dbReference type="Proteomes" id="UP000044938"/>
    </source>
</evidence>
<dbReference type="GO" id="GO:0010181">
    <property type="term" value="F:FMN binding"/>
    <property type="evidence" value="ECO:0007669"/>
    <property type="project" value="InterPro"/>
</dbReference>
<dbReference type="EMBL" id="CFOH01000063">
    <property type="protein sequence ID" value="CFE47155.1"/>
    <property type="molecule type" value="Genomic_DNA"/>
</dbReference>
<evidence type="ECO:0000313" key="14">
    <source>
        <dbReference type="Proteomes" id="UP000048600"/>
    </source>
</evidence>